<proteinExistence type="predicted"/>
<dbReference type="Proteomes" id="UP001320420">
    <property type="component" value="Unassembled WGS sequence"/>
</dbReference>
<keyword evidence="2 3" id="KW-0040">ANK repeat</keyword>
<comment type="caution">
    <text evidence="5">The sequence shown here is derived from an EMBL/GenBank/DDBJ whole genome shotgun (WGS) entry which is preliminary data.</text>
</comment>
<gene>
    <name evidence="5" type="ORF">SLS62_007196</name>
</gene>
<organism evidence="5 6">
    <name type="scientific">Diatrype stigma</name>
    <dbReference type="NCBI Taxonomy" id="117547"/>
    <lineage>
        <taxon>Eukaryota</taxon>
        <taxon>Fungi</taxon>
        <taxon>Dikarya</taxon>
        <taxon>Ascomycota</taxon>
        <taxon>Pezizomycotina</taxon>
        <taxon>Sordariomycetes</taxon>
        <taxon>Xylariomycetidae</taxon>
        <taxon>Xylariales</taxon>
        <taxon>Diatrypaceae</taxon>
        <taxon>Diatrype</taxon>
    </lineage>
</organism>
<dbReference type="PROSITE" id="PS50297">
    <property type="entry name" value="ANK_REP_REGION"/>
    <property type="match status" value="4"/>
</dbReference>
<dbReference type="SUPFAM" id="SSF48403">
    <property type="entry name" value="Ankyrin repeat"/>
    <property type="match status" value="1"/>
</dbReference>
<evidence type="ECO:0000256" key="4">
    <source>
        <dbReference type="SAM" id="MobiDB-lite"/>
    </source>
</evidence>
<evidence type="ECO:0000313" key="6">
    <source>
        <dbReference type="Proteomes" id="UP001320420"/>
    </source>
</evidence>
<dbReference type="EMBL" id="JAKJXP020000058">
    <property type="protein sequence ID" value="KAK7750797.1"/>
    <property type="molecule type" value="Genomic_DNA"/>
</dbReference>
<keyword evidence="1" id="KW-0677">Repeat</keyword>
<protein>
    <submittedName>
        <fullName evidence="5">Uncharacterized protein</fullName>
    </submittedName>
</protein>
<evidence type="ECO:0000256" key="3">
    <source>
        <dbReference type="PROSITE-ProRule" id="PRU00023"/>
    </source>
</evidence>
<feature type="compositionally biased region" description="Polar residues" evidence="4">
    <location>
        <begin position="24"/>
        <end position="45"/>
    </location>
</feature>
<dbReference type="InterPro" id="IPR036770">
    <property type="entry name" value="Ankyrin_rpt-contain_sf"/>
</dbReference>
<feature type="repeat" description="ANK" evidence="3">
    <location>
        <begin position="154"/>
        <end position="186"/>
    </location>
</feature>
<feature type="repeat" description="ANK" evidence="3">
    <location>
        <begin position="189"/>
        <end position="221"/>
    </location>
</feature>
<sequence>MDQQMGDTPHTETQFDDPGDVATDPSNNQYPNDQPGQQPEDTSNVTDKDKWHLQKLFAKEHEASILEEFNGILEEKGSDINQYRFGRVKYTALHLAAITGFLKIAEALLGNGADVRAKNCSASTPLHSACEFGRKDMVKLLLSKNANVRDCDDKGWSPLHIASASGNDEVVSLLLDEDVSALDETEYLLNNTALHIAVYSDHVKTIDILLGKSPNLTIRDSTGWTPVMAALKRRNKGIVERLAQERPGDHLNIPDNLGRTPLMVAVIDASLDMVEVFLKAEVKCNIEDEYGNTALQHALIRKKRGDEYGPYSDRLEIAKRLLKKGAILGSEMKTQQTALRIAVDYCTPETTSTILQYMMADYFIVRWRVFEELANHIPEESKDEALIMASRSPDGHELVRWILSGTPSDESGESAIELATRQQKTLVLWSLCSSSQPTLKTKIALEKALSIADKELQRLEPTMILSKKKLPGGFPFNYNRSIREESDRPATDQSTWIPAKDILEYFIFSQTYRRVERFEIPSLSEPVSELLVGHDGAVLQFYEGNSGVGRVGGNQNVRKIIYDSNPRKIIEGMRKRLDDTKQMVESIFKERNPKINVSNL</sequence>
<feature type="region of interest" description="Disordered" evidence="4">
    <location>
        <begin position="1"/>
        <end position="46"/>
    </location>
</feature>
<dbReference type="GO" id="GO:0005737">
    <property type="term" value="C:cytoplasm"/>
    <property type="evidence" value="ECO:0007669"/>
    <property type="project" value="TreeGrafter"/>
</dbReference>
<dbReference type="InterPro" id="IPR051631">
    <property type="entry name" value="Ankyrin-KH/SAM_domain"/>
</dbReference>
<dbReference type="Gene3D" id="1.25.40.20">
    <property type="entry name" value="Ankyrin repeat-containing domain"/>
    <property type="match status" value="2"/>
</dbReference>
<reference evidence="5 6" key="1">
    <citation type="submission" date="2024-02" db="EMBL/GenBank/DDBJ databases">
        <title>De novo assembly and annotation of 12 fungi associated with fruit tree decline syndrome in Ontario, Canada.</title>
        <authorList>
            <person name="Sulman M."/>
            <person name="Ellouze W."/>
            <person name="Ilyukhin E."/>
        </authorList>
    </citation>
    <scope>NUCLEOTIDE SEQUENCE [LARGE SCALE GENOMIC DNA]</scope>
    <source>
        <strain evidence="5 6">M11/M66-122</strain>
    </source>
</reference>
<feature type="repeat" description="ANK" evidence="3">
    <location>
        <begin position="88"/>
        <end position="120"/>
    </location>
</feature>
<feature type="repeat" description="ANK" evidence="3">
    <location>
        <begin position="257"/>
        <end position="289"/>
    </location>
</feature>
<evidence type="ECO:0000256" key="1">
    <source>
        <dbReference type="ARBA" id="ARBA00022737"/>
    </source>
</evidence>
<dbReference type="PROSITE" id="PS50088">
    <property type="entry name" value="ANK_REPEAT"/>
    <property type="match status" value="5"/>
</dbReference>
<feature type="repeat" description="ANK" evidence="3">
    <location>
        <begin position="121"/>
        <end position="153"/>
    </location>
</feature>
<evidence type="ECO:0000313" key="5">
    <source>
        <dbReference type="EMBL" id="KAK7750797.1"/>
    </source>
</evidence>
<name>A0AAN9YQG7_9PEZI</name>
<dbReference type="Pfam" id="PF13637">
    <property type="entry name" value="Ank_4"/>
    <property type="match status" value="1"/>
</dbReference>
<dbReference type="InterPro" id="IPR002110">
    <property type="entry name" value="Ankyrin_rpt"/>
</dbReference>
<dbReference type="Pfam" id="PF13857">
    <property type="entry name" value="Ank_5"/>
    <property type="match status" value="1"/>
</dbReference>
<accession>A0AAN9YQG7</accession>
<dbReference type="SMART" id="SM00248">
    <property type="entry name" value="ANK"/>
    <property type="match status" value="7"/>
</dbReference>
<evidence type="ECO:0000256" key="2">
    <source>
        <dbReference type="ARBA" id="ARBA00023043"/>
    </source>
</evidence>
<dbReference type="Pfam" id="PF12796">
    <property type="entry name" value="Ank_2"/>
    <property type="match status" value="1"/>
</dbReference>
<keyword evidence="6" id="KW-1185">Reference proteome</keyword>
<dbReference type="AlphaFoldDB" id="A0AAN9YQG7"/>
<dbReference type="PANTHER" id="PTHR23206">
    <property type="entry name" value="MASK PROTEIN"/>
    <property type="match status" value="1"/>
</dbReference>
<dbReference type="PANTHER" id="PTHR23206:SF7">
    <property type="entry name" value="PROTEIN KINASE DOMAIN-CONTAINING PROTEIN"/>
    <property type="match status" value="1"/>
</dbReference>